<feature type="transmembrane region" description="Helical" evidence="7">
    <location>
        <begin position="743"/>
        <end position="764"/>
    </location>
</feature>
<name>A0A4Z0NJG0_9HYPH</name>
<feature type="transmembrane region" description="Helical" evidence="7">
    <location>
        <begin position="770"/>
        <end position="794"/>
    </location>
</feature>
<feature type="transmembrane region" description="Helical" evidence="7">
    <location>
        <begin position="368"/>
        <end position="387"/>
    </location>
</feature>
<dbReference type="PANTHER" id="PTHR33406:SF13">
    <property type="entry name" value="MEMBRANE PROTEIN YDFJ"/>
    <property type="match status" value="1"/>
</dbReference>
<protein>
    <submittedName>
        <fullName evidence="9">Hopanoid biosynthesis-associated RND transporter HpnN</fullName>
    </submittedName>
</protein>
<feature type="transmembrane region" description="Helical" evidence="7">
    <location>
        <begin position="324"/>
        <end position="347"/>
    </location>
</feature>
<keyword evidence="10" id="KW-1185">Reference proteome</keyword>
<feature type="transmembrane region" description="Helical" evidence="7">
    <location>
        <begin position="297"/>
        <end position="318"/>
    </location>
</feature>
<evidence type="ECO:0000256" key="5">
    <source>
        <dbReference type="ARBA" id="ARBA00023136"/>
    </source>
</evidence>
<keyword evidence="2" id="KW-1003">Cell membrane</keyword>
<sequence>MIERLVAFSVHRRWLIIVAALMVTVASAVTAAHLFRINTDVERLITPDVPWRQDEIQFEKTFPQRSNLLVAVIDGQTPEQAEEAASRLAQALSSRKDLLPVVYRPDGGPFFDKNGLLLMSQKELEQTTEKLVQQQGLLGPLAADPSLRGIMQAMVMGAQGVKAGQAKPDDLVGPMGRMKEVFDRVLKGEPAQLSWQLLLAGGKAEPSDLRRFVIAQPVLDYDALQPGEKATALIRETARNLGLTEANGVRVRLTGQVAVADDEFATLSDDAALNYSVTGGAIVLFLWLALRSGSLVVAVLITTFAGLVVTAALGLLMVGELNPISVAFAALFVGLGIDFGIQFAVRYRADRFAEEDLVRAIRSAARGVGWSLTLAAVSLLAGFFSFLPTDFRGVSELGLIAGVGMIVAYLFSLTLLPALIAVLRPPGEKQEVGTAGMASVDHWILANRKLVLVLTGLVTVAGLPLLYWLPFDSNPMHLRSAKVESVATYLDLTKDPKTSPNTIDVVVPNRDAIAPMVKKLTALPSVAGVIDIDTFVPADQDQKLATIEDAAGVMGPVLSPPRVAPAPNDRDVVTAIRNAVTALRGIVQGAQQQGGGAASGPLATIQGFTDTLERLAGAEPPVREAAAAATVPNLKALLTRLRSLLTPEKITLETLPAQTRSDWVAADGRARIEVQPKGNSNDNAVLRRFSKEVLSVAPHATGAPVATTRSSHTILGAFIEAGLLALVSIFIILSVALRRPWDVAMALGPLVLATLWTLEALYLIGMPLNFANIIALPLMLAVGVAFHIYYVIAWRAGVADMLASSLTRAIFFSALTTGTAFGSLVLSSHPGTASMGKLLALSLFFTLVAAFFIVPAFLGPPPKRKAVDGAPEAAARRDPLIRETAESAPVASSRLA</sequence>
<feature type="transmembrane region" description="Helical" evidence="7">
    <location>
        <begin position="272"/>
        <end position="290"/>
    </location>
</feature>
<dbReference type="InterPro" id="IPR050545">
    <property type="entry name" value="Mycobact_MmpL"/>
</dbReference>
<dbReference type="InterPro" id="IPR004869">
    <property type="entry name" value="MMPL_dom"/>
</dbReference>
<dbReference type="Proteomes" id="UP000297535">
    <property type="component" value="Unassembled WGS sequence"/>
</dbReference>
<evidence type="ECO:0000313" key="9">
    <source>
        <dbReference type="EMBL" id="TGD96439.1"/>
    </source>
</evidence>
<keyword evidence="4 7" id="KW-1133">Transmembrane helix</keyword>
<dbReference type="AlphaFoldDB" id="A0A4Z0NJG0"/>
<reference evidence="9 10" key="1">
    <citation type="submission" date="2019-04" db="EMBL/GenBank/DDBJ databases">
        <authorList>
            <person name="Feng G."/>
            <person name="Zhu H."/>
        </authorList>
    </citation>
    <scope>NUCLEOTIDE SEQUENCE [LARGE SCALE GENOMIC DNA]</scope>
    <source>
        <strain evidence="9 10">6HR-1</strain>
    </source>
</reference>
<dbReference type="EMBL" id="SRLB01000019">
    <property type="protein sequence ID" value="TGD96439.1"/>
    <property type="molecule type" value="Genomic_DNA"/>
</dbReference>
<feature type="transmembrane region" description="Helical" evidence="7">
    <location>
        <begin position="714"/>
        <end position="736"/>
    </location>
</feature>
<comment type="subcellular location">
    <subcellularLocation>
        <location evidence="1">Cell membrane</location>
        <topology evidence="1">Multi-pass membrane protein</topology>
    </subcellularLocation>
</comment>
<proteinExistence type="predicted"/>
<feature type="transmembrane region" description="Helical" evidence="7">
    <location>
        <begin position="838"/>
        <end position="858"/>
    </location>
</feature>
<evidence type="ECO:0000256" key="3">
    <source>
        <dbReference type="ARBA" id="ARBA00022692"/>
    </source>
</evidence>
<feature type="domain" description="SSD" evidence="8">
    <location>
        <begin position="296"/>
        <end position="422"/>
    </location>
</feature>
<evidence type="ECO:0000256" key="1">
    <source>
        <dbReference type="ARBA" id="ARBA00004651"/>
    </source>
</evidence>
<feature type="transmembrane region" description="Helical" evidence="7">
    <location>
        <begin position="450"/>
        <end position="469"/>
    </location>
</feature>
<dbReference type="OrthoDB" id="7518665at2"/>
<dbReference type="Gene3D" id="1.20.1640.10">
    <property type="entry name" value="Multidrug efflux transporter AcrB transmembrane domain"/>
    <property type="match status" value="2"/>
</dbReference>
<dbReference type="PROSITE" id="PS50156">
    <property type="entry name" value="SSD"/>
    <property type="match status" value="1"/>
</dbReference>
<keyword evidence="5 7" id="KW-0472">Membrane</keyword>
<dbReference type="InterPro" id="IPR017841">
    <property type="entry name" value="Hopanoid_biosynth_HpnN"/>
</dbReference>
<dbReference type="InterPro" id="IPR000731">
    <property type="entry name" value="SSD"/>
</dbReference>
<dbReference type="RefSeq" id="WP_135417661.1">
    <property type="nucleotide sequence ID" value="NZ_SRLB01000019.1"/>
</dbReference>
<evidence type="ECO:0000259" key="8">
    <source>
        <dbReference type="PROSITE" id="PS50156"/>
    </source>
</evidence>
<organism evidence="9 10">
    <name type="scientific">Methylobacterium nonmethylotrophicum</name>
    <dbReference type="NCBI Taxonomy" id="1141884"/>
    <lineage>
        <taxon>Bacteria</taxon>
        <taxon>Pseudomonadati</taxon>
        <taxon>Pseudomonadota</taxon>
        <taxon>Alphaproteobacteria</taxon>
        <taxon>Hyphomicrobiales</taxon>
        <taxon>Methylobacteriaceae</taxon>
        <taxon>Methylobacterium</taxon>
    </lineage>
</organism>
<dbReference type="SUPFAM" id="SSF82866">
    <property type="entry name" value="Multidrug efflux transporter AcrB transmembrane domain"/>
    <property type="match status" value="2"/>
</dbReference>
<evidence type="ECO:0000256" key="7">
    <source>
        <dbReference type="SAM" id="Phobius"/>
    </source>
</evidence>
<comment type="caution">
    <text evidence="9">The sequence shown here is derived from an EMBL/GenBank/DDBJ whole genome shotgun (WGS) entry which is preliminary data.</text>
</comment>
<feature type="region of interest" description="Disordered" evidence="6">
    <location>
        <begin position="867"/>
        <end position="896"/>
    </location>
</feature>
<evidence type="ECO:0000256" key="6">
    <source>
        <dbReference type="SAM" id="MobiDB-lite"/>
    </source>
</evidence>
<dbReference type="Pfam" id="PF03176">
    <property type="entry name" value="MMPL"/>
    <property type="match status" value="1"/>
</dbReference>
<dbReference type="GO" id="GO:0005886">
    <property type="term" value="C:plasma membrane"/>
    <property type="evidence" value="ECO:0007669"/>
    <property type="project" value="UniProtKB-SubCell"/>
</dbReference>
<evidence type="ECO:0000256" key="4">
    <source>
        <dbReference type="ARBA" id="ARBA00022989"/>
    </source>
</evidence>
<evidence type="ECO:0000313" key="10">
    <source>
        <dbReference type="Proteomes" id="UP000297535"/>
    </source>
</evidence>
<dbReference type="NCBIfam" id="TIGR03480">
    <property type="entry name" value="HpnN"/>
    <property type="match status" value="1"/>
</dbReference>
<feature type="compositionally biased region" description="Basic and acidic residues" evidence="6">
    <location>
        <begin position="874"/>
        <end position="885"/>
    </location>
</feature>
<gene>
    <name evidence="9" type="ORF">EU555_23555</name>
</gene>
<feature type="transmembrane region" description="Helical" evidence="7">
    <location>
        <begin position="399"/>
        <end position="423"/>
    </location>
</feature>
<dbReference type="PANTHER" id="PTHR33406">
    <property type="entry name" value="MEMBRANE PROTEIN MJ1562-RELATED"/>
    <property type="match status" value="1"/>
</dbReference>
<keyword evidence="3 7" id="KW-0812">Transmembrane</keyword>
<evidence type="ECO:0000256" key="2">
    <source>
        <dbReference type="ARBA" id="ARBA00022475"/>
    </source>
</evidence>
<feature type="transmembrane region" description="Helical" evidence="7">
    <location>
        <begin position="806"/>
        <end position="826"/>
    </location>
</feature>
<accession>A0A4Z0NJG0</accession>